<feature type="compositionally biased region" description="Polar residues" evidence="1">
    <location>
        <begin position="152"/>
        <end position="168"/>
    </location>
</feature>
<accession>A0A251TCS0</accession>
<feature type="region of interest" description="Disordered" evidence="1">
    <location>
        <begin position="152"/>
        <end position="171"/>
    </location>
</feature>
<name>A0A251TCS0_HELAN</name>
<gene>
    <name evidence="2" type="ORF">HannXRQ_Chr11g0347211</name>
</gene>
<evidence type="ECO:0000313" key="3">
    <source>
        <dbReference type="Proteomes" id="UP000215914"/>
    </source>
</evidence>
<sequence>MMMVRSKVADGGARLPELMATATARAVTAPFQIGSSFISSIRFTVVRVSGLGFKRVSLVQRFGSCSVLCRIRLGFGSRCELGSVMAWFNRFESLFSLGSHFSFGSGLVSGHGQLTRSNPSQLGSAAVNTAKTGQPGSHFRFGVRIHCGKQKSTVKLGQRQSKQSTQRPGNKILTSRDHYISLFLDFRLREPSSNPRVHILGMTLRNHARLALHRNVKMKMMKTDEDDEDG</sequence>
<organism evidence="2 3">
    <name type="scientific">Helianthus annuus</name>
    <name type="common">Common sunflower</name>
    <dbReference type="NCBI Taxonomy" id="4232"/>
    <lineage>
        <taxon>Eukaryota</taxon>
        <taxon>Viridiplantae</taxon>
        <taxon>Streptophyta</taxon>
        <taxon>Embryophyta</taxon>
        <taxon>Tracheophyta</taxon>
        <taxon>Spermatophyta</taxon>
        <taxon>Magnoliopsida</taxon>
        <taxon>eudicotyledons</taxon>
        <taxon>Gunneridae</taxon>
        <taxon>Pentapetalae</taxon>
        <taxon>asterids</taxon>
        <taxon>campanulids</taxon>
        <taxon>Asterales</taxon>
        <taxon>Asteraceae</taxon>
        <taxon>Asteroideae</taxon>
        <taxon>Heliantheae alliance</taxon>
        <taxon>Heliantheae</taxon>
        <taxon>Helianthus</taxon>
    </lineage>
</organism>
<protein>
    <submittedName>
        <fullName evidence="2">Uncharacterized protein</fullName>
    </submittedName>
</protein>
<keyword evidence="3" id="KW-1185">Reference proteome</keyword>
<dbReference type="EMBL" id="CM007900">
    <property type="protein sequence ID" value="OTG08935.1"/>
    <property type="molecule type" value="Genomic_DNA"/>
</dbReference>
<evidence type="ECO:0000313" key="2">
    <source>
        <dbReference type="EMBL" id="OTG08935.1"/>
    </source>
</evidence>
<reference evidence="3" key="1">
    <citation type="journal article" date="2017" name="Nature">
        <title>The sunflower genome provides insights into oil metabolism, flowering and Asterid evolution.</title>
        <authorList>
            <person name="Badouin H."/>
            <person name="Gouzy J."/>
            <person name="Grassa C.J."/>
            <person name="Murat F."/>
            <person name="Staton S.E."/>
            <person name="Cottret L."/>
            <person name="Lelandais-Briere C."/>
            <person name="Owens G.L."/>
            <person name="Carrere S."/>
            <person name="Mayjonade B."/>
            <person name="Legrand L."/>
            <person name="Gill N."/>
            <person name="Kane N.C."/>
            <person name="Bowers J.E."/>
            <person name="Hubner S."/>
            <person name="Bellec A."/>
            <person name="Berard A."/>
            <person name="Berges H."/>
            <person name="Blanchet N."/>
            <person name="Boniface M.C."/>
            <person name="Brunel D."/>
            <person name="Catrice O."/>
            <person name="Chaidir N."/>
            <person name="Claudel C."/>
            <person name="Donnadieu C."/>
            <person name="Faraut T."/>
            <person name="Fievet G."/>
            <person name="Helmstetter N."/>
            <person name="King M."/>
            <person name="Knapp S.J."/>
            <person name="Lai Z."/>
            <person name="Le Paslier M.C."/>
            <person name="Lippi Y."/>
            <person name="Lorenzon L."/>
            <person name="Mandel J.R."/>
            <person name="Marage G."/>
            <person name="Marchand G."/>
            <person name="Marquand E."/>
            <person name="Bret-Mestries E."/>
            <person name="Morien E."/>
            <person name="Nambeesan S."/>
            <person name="Nguyen T."/>
            <person name="Pegot-Espagnet P."/>
            <person name="Pouilly N."/>
            <person name="Raftis F."/>
            <person name="Sallet E."/>
            <person name="Schiex T."/>
            <person name="Thomas J."/>
            <person name="Vandecasteele C."/>
            <person name="Vares D."/>
            <person name="Vear F."/>
            <person name="Vautrin S."/>
            <person name="Crespi M."/>
            <person name="Mangin B."/>
            <person name="Burke J.M."/>
            <person name="Salse J."/>
            <person name="Munos S."/>
            <person name="Vincourt P."/>
            <person name="Rieseberg L.H."/>
            <person name="Langlade N.B."/>
        </authorList>
    </citation>
    <scope>NUCLEOTIDE SEQUENCE [LARGE SCALE GENOMIC DNA]</scope>
    <source>
        <strain evidence="3">cv. SF193</strain>
    </source>
</reference>
<evidence type="ECO:0000256" key="1">
    <source>
        <dbReference type="SAM" id="MobiDB-lite"/>
    </source>
</evidence>
<dbReference type="InParanoid" id="A0A251TCS0"/>
<dbReference type="AlphaFoldDB" id="A0A251TCS0"/>
<proteinExistence type="predicted"/>
<dbReference type="Proteomes" id="UP000215914">
    <property type="component" value="Chromosome 11"/>
</dbReference>